<name>A0A226DG12_FOLCA</name>
<accession>A0A226DG12</accession>
<sequence>MLKTKASKKTGFRKKKKEVVDGDEKLPSDESPMARQRVSNFQIQTPVDRGIDDLCQSLKQITAEEGASGPCGKDRSVCQRCRQNVENEDYVGGVISSSVRKNAKRKMATTASLMSIGRLRKIEWLRRCEVDIPENSVLADMSIIVEIPCVAFYKNPKSIGSVIDVVPCIQCGVVNQEKLVEKAEQEYGIVNTTDCKKCKWPVCPDCKKLHHKECKDLASFTRLFEARRLPHPMLLNRASACWMLGLMRLSTLEQRNKDLFRKFELLMKERDSSSFELTRDDKIYYDEFLKEFQKHFLTLPLWSGLEIKRIMDALMYYRVHTASISWPGARVGVIINKCVLLGVKLHFACIPNMILTKEVNASGVLLKTLKPVKEEEILSLGIYQDGTVPDADSDGFGDYLRERGPVQKKKCTSSACKICTEKK</sequence>
<dbReference type="AlphaFoldDB" id="A0A226DG12"/>
<comment type="caution">
    <text evidence="2">The sequence shown here is derived from an EMBL/GenBank/DDBJ whole genome shotgun (WGS) entry which is preliminary data.</text>
</comment>
<dbReference type="EMBL" id="LNIX01000020">
    <property type="protein sequence ID" value="OXA44070.1"/>
    <property type="molecule type" value="Genomic_DNA"/>
</dbReference>
<keyword evidence="3" id="KW-1185">Reference proteome</keyword>
<feature type="compositionally biased region" description="Basic and acidic residues" evidence="1">
    <location>
        <begin position="18"/>
        <end position="28"/>
    </location>
</feature>
<feature type="compositionally biased region" description="Basic residues" evidence="1">
    <location>
        <begin position="1"/>
        <end position="17"/>
    </location>
</feature>
<feature type="region of interest" description="Disordered" evidence="1">
    <location>
        <begin position="1"/>
        <end position="32"/>
    </location>
</feature>
<proteinExistence type="predicted"/>
<evidence type="ECO:0000313" key="2">
    <source>
        <dbReference type="EMBL" id="OXA44070.1"/>
    </source>
</evidence>
<evidence type="ECO:0000256" key="1">
    <source>
        <dbReference type="SAM" id="MobiDB-lite"/>
    </source>
</evidence>
<dbReference type="Proteomes" id="UP000198287">
    <property type="component" value="Unassembled WGS sequence"/>
</dbReference>
<protein>
    <submittedName>
        <fullName evidence="2">Uncharacterized protein</fullName>
    </submittedName>
</protein>
<reference evidence="2 3" key="1">
    <citation type="submission" date="2015-12" db="EMBL/GenBank/DDBJ databases">
        <title>The genome of Folsomia candida.</title>
        <authorList>
            <person name="Faddeeva A."/>
            <person name="Derks M.F."/>
            <person name="Anvar Y."/>
            <person name="Smit S."/>
            <person name="Van Straalen N."/>
            <person name="Roelofs D."/>
        </authorList>
    </citation>
    <scope>NUCLEOTIDE SEQUENCE [LARGE SCALE GENOMIC DNA]</scope>
    <source>
        <strain evidence="2 3">VU population</strain>
        <tissue evidence="2">Whole body</tissue>
    </source>
</reference>
<organism evidence="2 3">
    <name type="scientific">Folsomia candida</name>
    <name type="common">Springtail</name>
    <dbReference type="NCBI Taxonomy" id="158441"/>
    <lineage>
        <taxon>Eukaryota</taxon>
        <taxon>Metazoa</taxon>
        <taxon>Ecdysozoa</taxon>
        <taxon>Arthropoda</taxon>
        <taxon>Hexapoda</taxon>
        <taxon>Collembola</taxon>
        <taxon>Entomobryomorpha</taxon>
        <taxon>Isotomoidea</taxon>
        <taxon>Isotomidae</taxon>
        <taxon>Proisotominae</taxon>
        <taxon>Folsomia</taxon>
    </lineage>
</organism>
<evidence type="ECO:0000313" key="3">
    <source>
        <dbReference type="Proteomes" id="UP000198287"/>
    </source>
</evidence>
<gene>
    <name evidence="2" type="ORF">Fcan01_21087</name>
</gene>